<evidence type="ECO:0000313" key="3">
    <source>
        <dbReference type="EMBL" id="SES28585.1"/>
    </source>
</evidence>
<gene>
    <name evidence="3" type="ORF">SAMN05216199_2767</name>
</gene>
<feature type="domain" description="Acyltransferase 3" evidence="2">
    <location>
        <begin position="36"/>
        <end position="344"/>
    </location>
</feature>
<dbReference type="PANTHER" id="PTHR23028:SF53">
    <property type="entry name" value="ACYL_TRANSF_3 DOMAIN-CONTAINING PROTEIN"/>
    <property type="match status" value="1"/>
</dbReference>
<organism evidence="3 4">
    <name type="scientific">Pedococcus cremeus</name>
    <dbReference type="NCBI Taxonomy" id="587636"/>
    <lineage>
        <taxon>Bacteria</taxon>
        <taxon>Bacillati</taxon>
        <taxon>Actinomycetota</taxon>
        <taxon>Actinomycetes</taxon>
        <taxon>Micrococcales</taxon>
        <taxon>Intrasporangiaceae</taxon>
        <taxon>Pedococcus</taxon>
    </lineage>
</organism>
<dbReference type="EMBL" id="FOHB01000004">
    <property type="protein sequence ID" value="SES28585.1"/>
    <property type="molecule type" value="Genomic_DNA"/>
</dbReference>
<dbReference type="GO" id="GO:0009103">
    <property type="term" value="P:lipopolysaccharide biosynthetic process"/>
    <property type="evidence" value="ECO:0007669"/>
    <property type="project" value="TreeGrafter"/>
</dbReference>
<feature type="transmembrane region" description="Helical" evidence="1">
    <location>
        <begin position="334"/>
        <end position="356"/>
    </location>
</feature>
<dbReference type="AlphaFoldDB" id="A0A1H9W3W6"/>
<dbReference type="GO" id="GO:0016747">
    <property type="term" value="F:acyltransferase activity, transferring groups other than amino-acyl groups"/>
    <property type="evidence" value="ECO:0007669"/>
    <property type="project" value="InterPro"/>
</dbReference>
<keyword evidence="1" id="KW-0812">Transmembrane</keyword>
<dbReference type="RefSeq" id="WP_091759027.1">
    <property type="nucleotide sequence ID" value="NZ_FOHB01000004.1"/>
</dbReference>
<dbReference type="Pfam" id="PF01757">
    <property type="entry name" value="Acyl_transf_3"/>
    <property type="match status" value="1"/>
</dbReference>
<dbReference type="GO" id="GO:0016020">
    <property type="term" value="C:membrane"/>
    <property type="evidence" value="ECO:0007669"/>
    <property type="project" value="TreeGrafter"/>
</dbReference>
<protein>
    <submittedName>
        <fullName evidence="3">Peptidoglycan/LPS O-acetylase OafA/YrhL, contains acyltransferase and SGNH-hydrolase domains</fullName>
    </submittedName>
</protein>
<feature type="transmembrane region" description="Helical" evidence="1">
    <location>
        <begin position="110"/>
        <end position="132"/>
    </location>
</feature>
<feature type="transmembrane region" description="Helical" evidence="1">
    <location>
        <begin position="271"/>
        <end position="290"/>
    </location>
</feature>
<keyword evidence="1" id="KW-0472">Membrane</keyword>
<dbReference type="STRING" id="587636.SAMN05216199_2767"/>
<feature type="transmembrane region" description="Helical" evidence="1">
    <location>
        <begin position="39"/>
        <end position="60"/>
    </location>
</feature>
<evidence type="ECO:0000259" key="2">
    <source>
        <dbReference type="Pfam" id="PF01757"/>
    </source>
</evidence>
<sequence length="389" mass="43358">MKNLSEGETTTSGAAAALVPAKSVPTRARAGRLRVLDGLRLFAALSVLAFHFTARDSYAWGMSPWEKFPQLSRVTQYGELGVNLFFVISGFVILMTAWGRSVESFSISRVTRLFPAYWVSVAATALLLIFVVPDSGVDVWEAIANLTMMQDAIDIRHVDGVYWTLWVELRFYLLMGLLLVWGLTRARVISLIVLWPLVAALVHTTDQALLSSLLIWNYAPYFGVGMALFLIYREGGSAFHWMLVAYNWAFIVGLTGRYHPSGPLTKTHYQPSLLVQITLITVCIGLVALCTTDAAQKIEWRWLTTAGALTYPLYLLHEHWGWYFISRLREFTPAYVTLALVTGACLLMAWVVHVAVERPLAPRIKRWLQSGLASVQSETAPADATSLPS</sequence>
<keyword evidence="1" id="KW-1133">Transmembrane helix</keyword>
<feature type="transmembrane region" description="Helical" evidence="1">
    <location>
        <begin position="80"/>
        <end position="98"/>
    </location>
</feature>
<feature type="transmembrane region" description="Helical" evidence="1">
    <location>
        <begin position="215"/>
        <end position="232"/>
    </location>
</feature>
<accession>A0A1H9W3W6</accession>
<keyword evidence="3" id="KW-0378">Hydrolase</keyword>
<feature type="transmembrane region" description="Helical" evidence="1">
    <location>
        <begin position="239"/>
        <end position="259"/>
    </location>
</feature>
<dbReference type="Proteomes" id="UP000199019">
    <property type="component" value="Unassembled WGS sequence"/>
</dbReference>
<name>A0A1H9W3W6_9MICO</name>
<keyword evidence="3" id="KW-0012">Acyltransferase</keyword>
<dbReference type="InterPro" id="IPR002656">
    <property type="entry name" value="Acyl_transf_3_dom"/>
</dbReference>
<keyword evidence="4" id="KW-1185">Reference proteome</keyword>
<feature type="transmembrane region" description="Helical" evidence="1">
    <location>
        <begin position="188"/>
        <end position="209"/>
    </location>
</feature>
<dbReference type="PANTHER" id="PTHR23028">
    <property type="entry name" value="ACETYLTRANSFERASE"/>
    <property type="match status" value="1"/>
</dbReference>
<evidence type="ECO:0000256" key="1">
    <source>
        <dbReference type="SAM" id="Phobius"/>
    </source>
</evidence>
<feature type="transmembrane region" description="Helical" evidence="1">
    <location>
        <begin position="161"/>
        <end position="181"/>
    </location>
</feature>
<keyword evidence="3" id="KW-0808">Transferase</keyword>
<feature type="transmembrane region" description="Helical" evidence="1">
    <location>
        <begin position="302"/>
        <end position="322"/>
    </location>
</feature>
<dbReference type="GO" id="GO:0016787">
    <property type="term" value="F:hydrolase activity"/>
    <property type="evidence" value="ECO:0007669"/>
    <property type="project" value="UniProtKB-KW"/>
</dbReference>
<dbReference type="InterPro" id="IPR050879">
    <property type="entry name" value="Acyltransferase_3"/>
</dbReference>
<proteinExistence type="predicted"/>
<dbReference type="OrthoDB" id="9807745at2"/>
<reference evidence="4" key="1">
    <citation type="submission" date="2016-10" db="EMBL/GenBank/DDBJ databases">
        <authorList>
            <person name="Varghese N."/>
            <person name="Submissions S."/>
        </authorList>
    </citation>
    <scope>NUCLEOTIDE SEQUENCE [LARGE SCALE GENOMIC DNA]</scope>
    <source>
        <strain evidence="4">CGMCC 1.6963</strain>
    </source>
</reference>
<evidence type="ECO:0000313" key="4">
    <source>
        <dbReference type="Proteomes" id="UP000199019"/>
    </source>
</evidence>